<name>A0A2R6PPB4_ACTCC</name>
<sequence length="130" mass="14546">LLSLFSLQNCKTMESSNRSPFDSFKSKKILRSSSSNPSPSDQPTKPYLDPNLWSSEKPVNHPGRALNHRTAMSVKEVREFAEKLHKPDRGRFLESDPGGSDGHLIGSGRDYTPIAQRTKKVDDPINLPEN</sequence>
<reference evidence="2 3" key="1">
    <citation type="submission" date="2017-07" db="EMBL/GenBank/DDBJ databases">
        <title>An improved, manually edited Actinidia chinensis var. chinensis (kiwifruit) genome highlights the challenges associated with draft genomes and gene prediction in plants.</title>
        <authorList>
            <person name="Pilkington S."/>
            <person name="Crowhurst R."/>
            <person name="Hilario E."/>
            <person name="Nardozza S."/>
            <person name="Fraser L."/>
            <person name="Peng Y."/>
            <person name="Gunaseelan K."/>
            <person name="Simpson R."/>
            <person name="Tahir J."/>
            <person name="Deroles S."/>
            <person name="Templeton K."/>
            <person name="Luo Z."/>
            <person name="Davy M."/>
            <person name="Cheng C."/>
            <person name="Mcneilage M."/>
            <person name="Scaglione D."/>
            <person name="Liu Y."/>
            <person name="Zhang Q."/>
            <person name="Datson P."/>
            <person name="De Silva N."/>
            <person name="Gardiner S."/>
            <person name="Bassett H."/>
            <person name="Chagne D."/>
            <person name="Mccallum J."/>
            <person name="Dzierzon H."/>
            <person name="Deng C."/>
            <person name="Wang Y.-Y."/>
            <person name="Barron N."/>
            <person name="Manako K."/>
            <person name="Bowen J."/>
            <person name="Foster T."/>
            <person name="Erridge Z."/>
            <person name="Tiffin H."/>
            <person name="Waite C."/>
            <person name="Davies K."/>
            <person name="Grierson E."/>
            <person name="Laing W."/>
            <person name="Kirk R."/>
            <person name="Chen X."/>
            <person name="Wood M."/>
            <person name="Montefiori M."/>
            <person name="Brummell D."/>
            <person name="Schwinn K."/>
            <person name="Catanach A."/>
            <person name="Fullerton C."/>
            <person name="Li D."/>
            <person name="Meiyalaghan S."/>
            <person name="Nieuwenhuizen N."/>
            <person name="Read N."/>
            <person name="Prakash R."/>
            <person name="Hunter D."/>
            <person name="Zhang H."/>
            <person name="Mckenzie M."/>
            <person name="Knabel M."/>
            <person name="Harris A."/>
            <person name="Allan A."/>
            <person name="Chen A."/>
            <person name="Janssen B."/>
            <person name="Plunkett B."/>
            <person name="Dwamena C."/>
            <person name="Voogd C."/>
            <person name="Leif D."/>
            <person name="Lafferty D."/>
            <person name="Souleyre E."/>
            <person name="Varkonyi-Gasic E."/>
            <person name="Gambi F."/>
            <person name="Hanley J."/>
            <person name="Yao J.-L."/>
            <person name="Cheung J."/>
            <person name="David K."/>
            <person name="Warren B."/>
            <person name="Marsh K."/>
            <person name="Snowden K."/>
            <person name="Lin-Wang K."/>
            <person name="Brian L."/>
            <person name="Martinez-Sanchez M."/>
            <person name="Wang M."/>
            <person name="Ileperuma N."/>
            <person name="Macnee N."/>
            <person name="Campin R."/>
            <person name="Mcatee P."/>
            <person name="Drummond R."/>
            <person name="Espley R."/>
            <person name="Ireland H."/>
            <person name="Wu R."/>
            <person name="Atkinson R."/>
            <person name="Karunairetnam S."/>
            <person name="Bulley S."/>
            <person name="Chunkath S."/>
            <person name="Hanley Z."/>
            <person name="Storey R."/>
            <person name="Thrimawithana A."/>
            <person name="Thomson S."/>
            <person name="David C."/>
            <person name="Testolin R."/>
        </authorList>
    </citation>
    <scope>NUCLEOTIDE SEQUENCE [LARGE SCALE GENOMIC DNA]</scope>
    <source>
        <strain evidence="3">cv. Red5</strain>
        <tissue evidence="2">Young leaf</tissue>
    </source>
</reference>
<accession>A0A2R6PPB4</accession>
<dbReference type="AlphaFoldDB" id="A0A2R6PPB4"/>
<dbReference type="InParanoid" id="A0A2R6PPB4"/>
<reference evidence="3" key="2">
    <citation type="journal article" date="2018" name="BMC Genomics">
        <title>A manually annotated Actinidia chinensis var. chinensis (kiwifruit) genome highlights the challenges associated with draft genomes and gene prediction in plants.</title>
        <authorList>
            <person name="Pilkington S.M."/>
            <person name="Crowhurst R."/>
            <person name="Hilario E."/>
            <person name="Nardozza S."/>
            <person name="Fraser L."/>
            <person name="Peng Y."/>
            <person name="Gunaseelan K."/>
            <person name="Simpson R."/>
            <person name="Tahir J."/>
            <person name="Deroles S.C."/>
            <person name="Templeton K."/>
            <person name="Luo Z."/>
            <person name="Davy M."/>
            <person name="Cheng C."/>
            <person name="McNeilage M."/>
            <person name="Scaglione D."/>
            <person name="Liu Y."/>
            <person name="Zhang Q."/>
            <person name="Datson P."/>
            <person name="De Silva N."/>
            <person name="Gardiner S.E."/>
            <person name="Bassett H."/>
            <person name="Chagne D."/>
            <person name="McCallum J."/>
            <person name="Dzierzon H."/>
            <person name="Deng C."/>
            <person name="Wang Y.Y."/>
            <person name="Barron L."/>
            <person name="Manako K."/>
            <person name="Bowen J."/>
            <person name="Foster T.M."/>
            <person name="Erridge Z.A."/>
            <person name="Tiffin H."/>
            <person name="Waite C.N."/>
            <person name="Davies K.M."/>
            <person name="Grierson E.P."/>
            <person name="Laing W.A."/>
            <person name="Kirk R."/>
            <person name="Chen X."/>
            <person name="Wood M."/>
            <person name="Montefiori M."/>
            <person name="Brummell D.A."/>
            <person name="Schwinn K.E."/>
            <person name="Catanach A."/>
            <person name="Fullerton C."/>
            <person name="Li D."/>
            <person name="Meiyalaghan S."/>
            <person name="Nieuwenhuizen N."/>
            <person name="Read N."/>
            <person name="Prakash R."/>
            <person name="Hunter D."/>
            <person name="Zhang H."/>
            <person name="McKenzie M."/>
            <person name="Knabel M."/>
            <person name="Harris A."/>
            <person name="Allan A.C."/>
            <person name="Gleave A."/>
            <person name="Chen A."/>
            <person name="Janssen B.J."/>
            <person name="Plunkett B."/>
            <person name="Ampomah-Dwamena C."/>
            <person name="Voogd C."/>
            <person name="Leif D."/>
            <person name="Lafferty D."/>
            <person name="Souleyre E.J.F."/>
            <person name="Varkonyi-Gasic E."/>
            <person name="Gambi F."/>
            <person name="Hanley J."/>
            <person name="Yao J.L."/>
            <person name="Cheung J."/>
            <person name="David K.M."/>
            <person name="Warren B."/>
            <person name="Marsh K."/>
            <person name="Snowden K.C."/>
            <person name="Lin-Wang K."/>
            <person name="Brian L."/>
            <person name="Martinez-Sanchez M."/>
            <person name="Wang M."/>
            <person name="Ileperuma N."/>
            <person name="Macnee N."/>
            <person name="Campin R."/>
            <person name="McAtee P."/>
            <person name="Drummond R.S.M."/>
            <person name="Espley R.V."/>
            <person name="Ireland H.S."/>
            <person name="Wu R."/>
            <person name="Atkinson R.G."/>
            <person name="Karunairetnam S."/>
            <person name="Bulley S."/>
            <person name="Chunkath S."/>
            <person name="Hanley Z."/>
            <person name="Storey R."/>
            <person name="Thrimawithana A.H."/>
            <person name="Thomson S."/>
            <person name="David C."/>
            <person name="Testolin R."/>
            <person name="Huang H."/>
            <person name="Hellens R.P."/>
            <person name="Schaffer R.J."/>
        </authorList>
    </citation>
    <scope>NUCLEOTIDE SEQUENCE [LARGE SCALE GENOMIC DNA]</scope>
    <source>
        <strain evidence="3">cv. Red5</strain>
    </source>
</reference>
<gene>
    <name evidence="2" type="ORF">CEY00_Acc25616</name>
</gene>
<evidence type="ECO:0000313" key="3">
    <source>
        <dbReference type="Proteomes" id="UP000241394"/>
    </source>
</evidence>
<keyword evidence="3" id="KW-1185">Reference proteome</keyword>
<proteinExistence type="predicted"/>
<evidence type="ECO:0000313" key="2">
    <source>
        <dbReference type="EMBL" id="PSR94862.1"/>
    </source>
</evidence>
<feature type="compositionally biased region" description="Low complexity" evidence="1">
    <location>
        <begin position="31"/>
        <end position="43"/>
    </location>
</feature>
<comment type="caution">
    <text evidence="2">The sequence shown here is derived from an EMBL/GenBank/DDBJ whole genome shotgun (WGS) entry which is preliminary data.</text>
</comment>
<feature type="region of interest" description="Disordered" evidence="1">
    <location>
        <begin position="83"/>
        <end position="130"/>
    </location>
</feature>
<dbReference type="EMBL" id="NKQK01000023">
    <property type="protein sequence ID" value="PSR94862.1"/>
    <property type="molecule type" value="Genomic_DNA"/>
</dbReference>
<feature type="non-terminal residue" evidence="2">
    <location>
        <position position="1"/>
    </location>
</feature>
<feature type="region of interest" description="Disordered" evidence="1">
    <location>
        <begin position="13"/>
        <end position="65"/>
    </location>
</feature>
<evidence type="ECO:0000256" key="1">
    <source>
        <dbReference type="SAM" id="MobiDB-lite"/>
    </source>
</evidence>
<feature type="compositionally biased region" description="Basic and acidic residues" evidence="1">
    <location>
        <begin position="83"/>
        <end position="94"/>
    </location>
</feature>
<organism evidence="2 3">
    <name type="scientific">Actinidia chinensis var. chinensis</name>
    <name type="common">Chinese soft-hair kiwi</name>
    <dbReference type="NCBI Taxonomy" id="1590841"/>
    <lineage>
        <taxon>Eukaryota</taxon>
        <taxon>Viridiplantae</taxon>
        <taxon>Streptophyta</taxon>
        <taxon>Embryophyta</taxon>
        <taxon>Tracheophyta</taxon>
        <taxon>Spermatophyta</taxon>
        <taxon>Magnoliopsida</taxon>
        <taxon>eudicotyledons</taxon>
        <taxon>Gunneridae</taxon>
        <taxon>Pentapetalae</taxon>
        <taxon>asterids</taxon>
        <taxon>Ericales</taxon>
        <taxon>Actinidiaceae</taxon>
        <taxon>Actinidia</taxon>
    </lineage>
</organism>
<dbReference type="Proteomes" id="UP000241394">
    <property type="component" value="Chromosome LG23"/>
</dbReference>
<protein>
    <submittedName>
        <fullName evidence="2">Acyl-lipid (8-3)-desaturase</fullName>
    </submittedName>
</protein>